<geneLocation type="plasmid" evidence="9">
    <name>pzf1-cfr</name>
</geneLocation>
<keyword evidence="8" id="KW-0614">Plasmid</keyword>
<keyword evidence="6 7" id="KW-0472">Membrane</keyword>
<dbReference type="PANTHER" id="PTHR37937">
    <property type="entry name" value="CONJUGATIVE TRANSFER: DNA TRANSPORT"/>
    <property type="match status" value="1"/>
</dbReference>
<dbReference type="EMBL" id="CP047341">
    <property type="protein sequence ID" value="QIF92337.1"/>
    <property type="molecule type" value="Genomic_DNA"/>
</dbReference>
<organism evidence="8 9">
    <name type="scientific">Proteus terrae subsp. cibarius</name>
    <dbReference type="NCBI Taxonomy" id="626774"/>
    <lineage>
        <taxon>Bacteria</taxon>
        <taxon>Pseudomonadati</taxon>
        <taxon>Pseudomonadota</taxon>
        <taxon>Gammaproteobacteria</taxon>
        <taxon>Enterobacterales</taxon>
        <taxon>Morganellaceae</taxon>
        <taxon>Proteus</taxon>
    </lineage>
</organism>
<protein>
    <submittedName>
        <fullName evidence="8">Type IV secretory system conjugative DNA transfer family protein</fullName>
    </submittedName>
</protein>
<evidence type="ECO:0000256" key="6">
    <source>
        <dbReference type="ARBA" id="ARBA00023136"/>
    </source>
</evidence>
<evidence type="ECO:0000256" key="2">
    <source>
        <dbReference type="ARBA" id="ARBA00008806"/>
    </source>
</evidence>
<keyword evidence="9" id="KW-1185">Reference proteome</keyword>
<dbReference type="PANTHER" id="PTHR37937:SF1">
    <property type="entry name" value="CONJUGATIVE TRANSFER: DNA TRANSPORT"/>
    <property type="match status" value="1"/>
</dbReference>
<gene>
    <name evidence="8" type="ORF">GTH23_20050</name>
</gene>
<accession>A0ABX6JT16</accession>
<sequence>MLNKKKIAIFLILLFLISVGASFYTSSMALLKMVGMPISFETVKWNTFIDTYKLYAGQKAYQKYLLAGMAGGIAPFVLYLGFIILIIMGLKPKKTLHGDARLATDMDLAKSGFFPTKNKPNKKASTAILIGKMDKGRYKGQYIQYMGQQFLMLYAPTRSGKGVGIVIPNCLYYFESLVVLDIKLENFISTAGHRKDKLNQEVFLFCPDGYLDSEDMKDKKLRSHRYNPLFYIRRDPINRFGDLTKISNILFPLTGDKNDMWTDLSANVFNALVLFLLDTESETVIEDIEIEKDGVVHYEERIKPKYKVTMSQVFGLSVPKDGTTLGDWFINEIATRNTKENKDAWESYIASEKSGNKSVTRPELCLLSDDTVTLMRQFSQQKPEQQQSIMLTFNANMKMFANPVTAAATDGNDFDLRDVRRKRMTVYFGLAPAALSQYARLTNLFFSQLLNENVRTLPEHDSSLKYQCLMMLDEFTSMGCLDIIQVSLAFTAGYNMRFVFILQNQEQLFDEKKGYGKNGGNTILKNCAVELFYPPKEVDESVKKMSETLGYKDMKVISTSVSKGKSASKSTSTSIQKRALMLPQEIIELRDMKHSSGMALREIVKSEFTRPFVANKIVYFAEPYFSERKKYAETHIPDIPVLNIEQDELAKALHEVILRDANHIVEPDFD</sequence>
<dbReference type="SUPFAM" id="SSF52540">
    <property type="entry name" value="P-loop containing nucleoside triphosphate hydrolases"/>
    <property type="match status" value="1"/>
</dbReference>
<keyword evidence="5 7" id="KW-1133">Transmembrane helix</keyword>
<evidence type="ECO:0000256" key="7">
    <source>
        <dbReference type="SAM" id="Phobius"/>
    </source>
</evidence>
<proteinExistence type="inferred from homology"/>
<keyword evidence="4 7" id="KW-0812">Transmembrane</keyword>
<dbReference type="Pfam" id="PF02534">
    <property type="entry name" value="T4SS-DNA_transf"/>
    <property type="match status" value="1"/>
</dbReference>
<dbReference type="CDD" id="cd01127">
    <property type="entry name" value="TrwB_TraG_TraD_VirD4"/>
    <property type="match status" value="1"/>
</dbReference>
<keyword evidence="3" id="KW-1003">Cell membrane</keyword>
<evidence type="ECO:0000256" key="4">
    <source>
        <dbReference type="ARBA" id="ARBA00022692"/>
    </source>
</evidence>
<dbReference type="InterPro" id="IPR051539">
    <property type="entry name" value="T4SS-coupling_protein"/>
</dbReference>
<evidence type="ECO:0000313" key="9">
    <source>
        <dbReference type="Proteomes" id="UP000501338"/>
    </source>
</evidence>
<evidence type="ECO:0000256" key="1">
    <source>
        <dbReference type="ARBA" id="ARBA00004651"/>
    </source>
</evidence>
<evidence type="ECO:0000256" key="3">
    <source>
        <dbReference type="ARBA" id="ARBA00022475"/>
    </source>
</evidence>
<comment type="similarity">
    <text evidence="2">Belongs to the VirD4/TraG family.</text>
</comment>
<reference evidence="8 9" key="1">
    <citation type="submission" date="2020-01" db="EMBL/GenBank/DDBJ databases">
        <title>The genomic epidemiology of tigecycline resistance gene tet(X) variants in a swine farm in China.</title>
        <authorList>
            <person name="Peng K."/>
            <person name="Li R."/>
        </authorList>
    </citation>
    <scope>NUCLEOTIDE SEQUENCE [LARGE SCALE GENOMIC DNA]</scope>
    <source>
        <strain evidence="8 9">ZF1</strain>
        <plasmid evidence="9">pzf1-cfr</plasmid>
    </source>
</reference>
<evidence type="ECO:0000256" key="5">
    <source>
        <dbReference type="ARBA" id="ARBA00022989"/>
    </source>
</evidence>
<evidence type="ECO:0000313" key="8">
    <source>
        <dbReference type="EMBL" id="QIF92337.1"/>
    </source>
</evidence>
<dbReference type="InterPro" id="IPR003688">
    <property type="entry name" value="TraG/VirD4"/>
</dbReference>
<feature type="transmembrane region" description="Helical" evidence="7">
    <location>
        <begin position="64"/>
        <end position="87"/>
    </location>
</feature>
<name>A0ABX6JT16_9GAMM</name>
<comment type="subcellular location">
    <subcellularLocation>
        <location evidence="1">Cell membrane</location>
        <topology evidence="1">Multi-pass membrane protein</topology>
    </subcellularLocation>
</comment>
<dbReference type="Proteomes" id="UP000501338">
    <property type="component" value="Plasmid pZF1-cfr"/>
</dbReference>
<dbReference type="RefSeq" id="WP_072100190.1">
    <property type="nucleotide sequence ID" value="NZ_CP045009.1"/>
</dbReference>
<dbReference type="InterPro" id="IPR027417">
    <property type="entry name" value="P-loop_NTPase"/>
</dbReference>
<dbReference type="Gene3D" id="3.40.50.300">
    <property type="entry name" value="P-loop containing nucleotide triphosphate hydrolases"/>
    <property type="match status" value="1"/>
</dbReference>